<dbReference type="PROSITE" id="PS50966">
    <property type="entry name" value="ZF_SWIM"/>
    <property type="match status" value="1"/>
</dbReference>
<dbReference type="AlphaFoldDB" id="E1QS55"/>
<evidence type="ECO:0000256" key="1">
    <source>
        <dbReference type="PROSITE-ProRule" id="PRU00325"/>
    </source>
</evidence>
<organism evidence="3 4">
    <name type="scientific">Vulcanisaeta distributa (strain DSM 14429 / JCM 11212 / NBRC 100878 / IC-017)</name>
    <dbReference type="NCBI Taxonomy" id="572478"/>
    <lineage>
        <taxon>Archaea</taxon>
        <taxon>Thermoproteota</taxon>
        <taxon>Thermoprotei</taxon>
        <taxon>Thermoproteales</taxon>
        <taxon>Thermoproteaceae</taxon>
        <taxon>Vulcanisaeta</taxon>
    </lineage>
</organism>
<evidence type="ECO:0000313" key="3">
    <source>
        <dbReference type="EMBL" id="ADN51887.1"/>
    </source>
</evidence>
<evidence type="ECO:0000313" key="4">
    <source>
        <dbReference type="Proteomes" id="UP000006681"/>
    </source>
</evidence>
<dbReference type="KEGG" id="vdi:Vdis_2523"/>
<dbReference type="EMBL" id="CP002100">
    <property type="protein sequence ID" value="ADN51887.1"/>
    <property type="molecule type" value="Genomic_DNA"/>
</dbReference>
<accession>E1QS55</accession>
<keyword evidence="4" id="KW-1185">Reference proteome</keyword>
<reference evidence="4" key="2">
    <citation type="journal article" date="2010" name="Stand. Genomic Sci.">
        <title>Complete genome sequence of Vulcanisaeta distributa type strain (IC-017T).</title>
        <authorList>
            <person name="Mavromatis K."/>
            <person name="Sikorski J."/>
            <person name="Pabst E."/>
            <person name="Teshima H."/>
            <person name="Lapidus A."/>
            <person name="Lucas S."/>
            <person name="Nolan M."/>
            <person name="Glavina Del Rio T."/>
            <person name="Cheng J."/>
            <person name="Bruce D."/>
            <person name="Goodwin L."/>
            <person name="Pitluck S."/>
            <person name="Liolios K."/>
            <person name="Ivanova N."/>
            <person name="Mikhailova N."/>
            <person name="Pati A."/>
            <person name="Chen A."/>
            <person name="Palaniappan K."/>
            <person name="Land M."/>
            <person name="Hauser L."/>
            <person name="Chang Y."/>
            <person name="Jeffries C."/>
            <person name="Rohde M."/>
            <person name="Spring S."/>
            <person name="Goker M."/>
            <person name="Wirth R."/>
            <person name="Woyke T."/>
            <person name="Bristow J."/>
            <person name="Eisen J."/>
            <person name="Markowitz V."/>
            <person name="Hugenholtz P."/>
            <person name="Klenk H."/>
            <person name="Kyrpides N."/>
        </authorList>
    </citation>
    <scope>NUCLEOTIDE SEQUENCE [LARGE SCALE GENOMIC DNA]</scope>
    <source>
        <strain evidence="4">DSM 14429 / JCM 11212 / NBRC 100878 / IC-017</strain>
    </source>
</reference>
<dbReference type="InterPro" id="IPR007527">
    <property type="entry name" value="Znf_SWIM"/>
</dbReference>
<name>E1QS55_VULDI</name>
<sequence>MIKELRSRYPGKSRSWVRRSLRRFLSNDVRTLGSNAWVVRGEPSMGDRLPQYIVRFINGKYVCDCQMTAWSSSREICTHIGAVLISQLYEEFMKTTYAAIVEADCVDNELIILGNNEVVVDRVAQGGATIYVVRTRQEATIKALLACNDEIRELIIGTKPMKGWEVMKVMRSNTAHPQ</sequence>
<reference evidence="3 4" key="1">
    <citation type="journal article" date="2010" name="Stand. Genomic Sci.">
        <title>Complete genome sequence of Vulcanisaeta distributa type strain (IC-017).</title>
        <authorList>
            <person name="Mavromatis K."/>
            <person name="Sikorski J."/>
            <person name="Pabst E."/>
            <person name="Teshima H."/>
            <person name="Lapidus A."/>
            <person name="Lucas S."/>
            <person name="Nolan M."/>
            <person name="Glavina Del Rio T."/>
            <person name="Cheng J.F."/>
            <person name="Bruce D."/>
            <person name="Goodwin L."/>
            <person name="Pitluck S."/>
            <person name="Liolios K."/>
            <person name="Ivanova N."/>
            <person name="Mikhailova N."/>
            <person name="Pati A."/>
            <person name="Chen A."/>
            <person name="Palaniappan K."/>
            <person name="Land M."/>
            <person name="Hauser L."/>
            <person name="Chang Y.J."/>
            <person name="Jeffries C.D."/>
            <person name="Rohde M."/>
            <person name="Spring S."/>
            <person name="Goker M."/>
            <person name="Wirth R."/>
            <person name="Woyke T."/>
            <person name="Bristow J."/>
            <person name="Eisen J.A."/>
            <person name="Markowitz V."/>
            <person name="Hugenholtz P."/>
            <person name="Klenk H.P."/>
            <person name="Kyrpides N.C."/>
        </authorList>
    </citation>
    <scope>NUCLEOTIDE SEQUENCE [LARGE SCALE GENOMIC DNA]</scope>
    <source>
        <strain evidence="4">DSM 14429 / JCM 11212 / NBRC 100878 / IC-017</strain>
    </source>
</reference>
<protein>
    <submittedName>
        <fullName evidence="3">Zinc finger SWIM domain protein</fullName>
    </submittedName>
</protein>
<keyword evidence="1" id="KW-0863">Zinc-finger</keyword>
<dbReference type="HOGENOM" id="CLU_120796_0_0_2"/>
<gene>
    <name evidence="3" type="ordered locus">Vdis_2523</name>
</gene>
<dbReference type="GO" id="GO:0008270">
    <property type="term" value="F:zinc ion binding"/>
    <property type="evidence" value="ECO:0007669"/>
    <property type="project" value="UniProtKB-KW"/>
</dbReference>
<keyword evidence="1" id="KW-0479">Metal-binding</keyword>
<dbReference type="Proteomes" id="UP000006681">
    <property type="component" value="Chromosome"/>
</dbReference>
<dbReference type="eggNOG" id="arCOG05500">
    <property type="taxonomic scope" value="Archaea"/>
</dbReference>
<evidence type="ECO:0000259" key="2">
    <source>
        <dbReference type="PROSITE" id="PS50966"/>
    </source>
</evidence>
<dbReference type="STRING" id="572478.Vdis_2523"/>
<feature type="domain" description="SWIM-type" evidence="2">
    <location>
        <begin position="52"/>
        <end position="88"/>
    </location>
</feature>
<proteinExistence type="predicted"/>
<keyword evidence="1" id="KW-0862">Zinc</keyword>